<evidence type="ECO:0000313" key="1">
    <source>
        <dbReference type="EMBL" id="KAJ3833184.1"/>
    </source>
</evidence>
<dbReference type="AlphaFoldDB" id="A0AA38NYX1"/>
<gene>
    <name evidence="1" type="ORF">F5878DRAFT_646156</name>
</gene>
<proteinExistence type="predicted"/>
<evidence type="ECO:0000313" key="2">
    <source>
        <dbReference type="Proteomes" id="UP001163846"/>
    </source>
</evidence>
<dbReference type="Proteomes" id="UP001163846">
    <property type="component" value="Unassembled WGS sequence"/>
</dbReference>
<evidence type="ECO:0008006" key="3">
    <source>
        <dbReference type="Google" id="ProtNLM"/>
    </source>
</evidence>
<comment type="caution">
    <text evidence="1">The sequence shown here is derived from an EMBL/GenBank/DDBJ whole genome shotgun (WGS) entry which is preliminary data.</text>
</comment>
<reference evidence="1" key="1">
    <citation type="submission" date="2022-08" db="EMBL/GenBank/DDBJ databases">
        <authorList>
            <consortium name="DOE Joint Genome Institute"/>
            <person name="Min B."/>
            <person name="Riley R."/>
            <person name="Sierra-Patev S."/>
            <person name="Naranjo-Ortiz M."/>
            <person name="Looney B."/>
            <person name="Konkel Z."/>
            <person name="Slot J.C."/>
            <person name="Sakamoto Y."/>
            <person name="Steenwyk J.L."/>
            <person name="Rokas A."/>
            <person name="Carro J."/>
            <person name="Camarero S."/>
            <person name="Ferreira P."/>
            <person name="Molpeceres G."/>
            <person name="Ruiz-Duenas F.J."/>
            <person name="Serrano A."/>
            <person name="Henrissat B."/>
            <person name="Drula E."/>
            <person name="Hughes K.W."/>
            <person name="Mata J.L."/>
            <person name="Ishikawa N.K."/>
            <person name="Vargas-Isla R."/>
            <person name="Ushijima S."/>
            <person name="Smith C.A."/>
            <person name="Ahrendt S."/>
            <person name="Andreopoulos W."/>
            <person name="He G."/>
            <person name="Labutti K."/>
            <person name="Lipzen A."/>
            <person name="Ng V."/>
            <person name="Sandor L."/>
            <person name="Barry K."/>
            <person name="Martinez A.T."/>
            <person name="Xiao Y."/>
            <person name="Gibbons J.G."/>
            <person name="Terashima K."/>
            <person name="Hibbett D.S."/>
            <person name="Grigoriev I.V."/>
        </authorList>
    </citation>
    <scope>NUCLEOTIDE SEQUENCE</scope>
    <source>
        <strain evidence="1">TFB9207</strain>
    </source>
</reference>
<protein>
    <recommendedName>
        <fullName evidence="3">F-box domain-containing protein</fullName>
    </recommendedName>
</protein>
<organism evidence="1 2">
    <name type="scientific">Lentinula raphanica</name>
    <dbReference type="NCBI Taxonomy" id="153919"/>
    <lineage>
        <taxon>Eukaryota</taxon>
        <taxon>Fungi</taxon>
        <taxon>Dikarya</taxon>
        <taxon>Basidiomycota</taxon>
        <taxon>Agaricomycotina</taxon>
        <taxon>Agaricomycetes</taxon>
        <taxon>Agaricomycetidae</taxon>
        <taxon>Agaricales</taxon>
        <taxon>Marasmiineae</taxon>
        <taxon>Omphalotaceae</taxon>
        <taxon>Lentinula</taxon>
    </lineage>
</organism>
<name>A0AA38NYX1_9AGAR</name>
<sequence length="423" mass="48735">MAITVPHEIIEYILDNLHSEKAILSNCALVQKSWAISAQRGLFQHITLKFPNTYHEDFDELATAYNERNEQLIQTFDRKPFLMVCVRTLELKQFGQIVPGNFVHRKEMLFTSTTQLIKRLHNLKSLLFFQGRWDLLSLELQEALMHLFNQPSLTRVTLSFFSILSLQNLASLLSQATNLQVLKLHFPHCYDWGCPTTPPIDHPSRSIRLDQSLCVRSRNIRAKFVTWFQHDSCPFEIRELRSLELDVIKPPNDAEFASMLRYTGGHLQDLILHGPFDDQPSGLLHIGLFHDLRNLVMLNALQRAALTPVPWILSFFRPSQETERETSSLRQLTISLFIDDVDIHGTHQWDAWTAVDVLFTEHQFMSLETVKIELLGQLLLVLREIKDILIGKMPILNGTGKLEVEIPNEGESNMKKIKAIILS</sequence>
<keyword evidence="2" id="KW-1185">Reference proteome</keyword>
<accession>A0AA38NYX1</accession>
<dbReference type="EMBL" id="MU806753">
    <property type="protein sequence ID" value="KAJ3833184.1"/>
    <property type="molecule type" value="Genomic_DNA"/>
</dbReference>